<feature type="domain" description="Oxo-4-hydroxy-4-carboxy-5-ureidoimidazoline decarboxylase" evidence="3">
    <location>
        <begin position="13"/>
        <end position="181"/>
    </location>
</feature>
<keyword evidence="5" id="KW-1185">Reference proteome</keyword>
<dbReference type="PANTHER" id="PTHR37987:SF1">
    <property type="entry name" value="OXO-4-HYDROXY-4-CARBOXY-5-UREIDOIMIDAZOLINE DECARBOXYLASE DOMAIN-CONTAINING PROTEIN"/>
    <property type="match status" value="1"/>
</dbReference>
<evidence type="ECO:0000313" key="4">
    <source>
        <dbReference type="EMBL" id="VEU23845.1"/>
    </source>
</evidence>
<dbReference type="OrthoDB" id="5398391at2759"/>
<dbReference type="PANTHER" id="PTHR37987">
    <property type="entry name" value="CHROMOSOME 9, WHOLE GENOME SHOTGUN SEQUENCE"/>
    <property type="match status" value="1"/>
</dbReference>
<sequence>MTSYLPIVSQLSHLSHSEKTRILNELFEPCPDLTQYLIPLIFADSREYDSYGTLIEEIRRQLMVLAHRYQDVPTPELKETIEAIVGAHPRLGTPKKTGLSSHSRNEQKTLNGGDPGLAKRLTNLNEEYEEAFPGLRYVVFVNGRSRPIIMEDMKRRIERNDCGAEILDSFNAMCDIALDRAAKFGAKL</sequence>
<dbReference type="SUPFAM" id="SSF158694">
    <property type="entry name" value="UraD-Like"/>
    <property type="match status" value="1"/>
</dbReference>
<reference evidence="4 5" key="1">
    <citation type="submission" date="2018-12" db="EMBL/GenBank/DDBJ databases">
        <authorList>
            <person name="Tiukova I."/>
            <person name="Dainat J."/>
        </authorList>
    </citation>
    <scope>NUCLEOTIDE SEQUENCE [LARGE SCALE GENOMIC DNA]</scope>
</reference>
<gene>
    <name evidence="4" type="ORF">BRENAR_LOCUS4574</name>
</gene>
<dbReference type="Proteomes" id="UP000290900">
    <property type="component" value="Unassembled WGS sequence"/>
</dbReference>
<dbReference type="InterPro" id="IPR018020">
    <property type="entry name" value="OHCU_decarboxylase"/>
</dbReference>
<protein>
    <submittedName>
        <fullName evidence="4">DEKNAAC104860</fullName>
    </submittedName>
</protein>
<accession>A0A448YSG6</accession>
<dbReference type="AlphaFoldDB" id="A0A448YSG6"/>
<organism evidence="4 5">
    <name type="scientific">Brettanomyces naardenensis</name>
    <name type="common">Yeast</name>
    <dbReference type="NCBI Taxonomy" id="13370"/>
    <lineage>
        <taxon>Eukaryota</taxon>
        <taxon>Fungi</taxon>
        <taxon>Dikarya</taxon>
        <taxon>Ascomycota</taxon>
        <taxon>Saccharomycotina</taxon>
        <taxon>Pichiomycetes</taxon>
        <taxon>Pichiales</taxon>
        <taxon>Pichiaceae</taxon>
        <taxon>Brettanomyces</taxon>
    </lineage>
</organism>
<name>A0A448YSG6_BRENA</name>
<evidence type="ECO:0000256" key="1">
    <source>
        <dbReference type="ARBA" id="ARBA00022631"/>
    </source>
</evidence>
<dbReference type="InParanoid" id="A0A448YSG6"/>
<dbReference type="GO" id="GO:0006144">
    <property type="term" value="P:purine nucleobase metabolic process"/>
    <property type="evidence" value="ECO:0007669"/>
    <property type="project" value="UniProtKB-KW"/>
</dbReference>
<evidence type="ECO:0000259" key="3">
    <source>
        <dbReference type="Pfam" id="PF09349"/>
    </source>
</evidence>
<dbReference type="EMBL" id="CAACVR010000056">
    <property type="protein sequence ID" value="VEU23845.1"/>
    <property type="molecule type" value="Genomic_DNA"/>
</dbReference>
<evidence type="ECO:0000256" key="2">
    <source>
        <dbReference type="SAM" id="MobiDB-lite"/>
    </source>
</evidence>
<dbReference type="STRING" id="13370.A0A448YSG6"/>
<feature type="region of interest" description="Disordered" evidence="2">
    <location>
        <begin position="90"/>
        <end position="116"/>
    </location>
</feature>
<keyword evidence="1" id="KW-0659">Purine metabolism</keyword>
<proteinExistence type="predicted"/>
<evidence type="ECO:0000313" key="5">
    <source>
        <dbReference type="Proteomes" id="UP000290900"/>
    </source>
</evidence>
<dbReference type="Pfam" id="PF09349">
    <property type="entry name" value="OHCU_decarbox"/>
    <property type="match status" value="1"/>
</dbReference>
<dbReference type="InterPro" id="IPR036778">
    <property type="entry name" value="OHCU_decarboxylase_sf"/>
</dbReference>
<dbReference type="Gene3D" id="1.10.3330.10">
    <property type="entry name" value="Oxo-4-hydroxy-4-carboxy-5-ureidoimidazoline decarboxylase"/>
    <property type="match status" value="1"/>
</dbReference>